<dbReference type="AlphaFoldDB" id="A0AAP3CU26"/>
<accession>A0AAP3CU26</accession>
<name>A0AAP3CU26_BACMO</name>
<organism evidence="1 2">
    <name type="scientific">Bacillus mojavensis</name>
    <dbReference type="NCBI Taxonomy" id="72360"/>
    <lineage>
        <taxon>Bacteria</taxon>
        <taxon>Bacillati</taxon>
        <taxon>Bacillota</taxon>
        <taxon>Bacilli</taxon>
        <taxon>Bacillales</taxon>
        <taxon>Bacillaceae</taxon>
        <taxon>Bacillus</taxon>
    </lineage>
</organism>
<dbReference type="InterPro" id="IPR010064">
    <property type="entry name" value="HK97-gp10_tail"/>
</dbReference>
<protein>
    <submittedName>
        <fullName evidence="1">HK97 gp10 family phage protein</fullName>
    </submittedName>
</protein>
<proteinExistence type="predicted"/>
<dbReference type="Pfam" id="PF04883">
    <property type="entry name" value="HK97-gp10_like"/>
    <property type="match status" value="1"/>
</dbReference>
<dbReference type="EMBL" id="JALAQA010000008">
    <property type="protein sequence ID" value="MCY8511260.1"/>
    <property type="molecule type" value="Genomic_DNA"/>
</dbReference>
<dbReference type="RefSeq" id="WP_268447181.1">
    <property type="nucleotide sequence ID" value="NZ_JALAQA010000008.1"/>
</dbReference>
<dbReference type="NCBIfam" id="TIGR01725">
    <property type="entry name" value="phge_HK97_gp10"/>
    <property type="match status" value="1"/>
</dbReference>
<dbReference type="Proteomes" id="UP001075387">
    <property type="component" value="Unassembled WGS sequence"/>
</dbReference>
<comment type="caution">
    <text evidence="1">The sequence shown here is derived from an EMBL/GenBank/DDBJ whole genome shotgun (WGS) entry which is preliminary data.</text>
</comment>
<sequence length="127" mass="14097">MANMDIDGLDDLTQYFEKIGGDVEKVEPVALKAGGEIIAERQRGHVNRSDRQQPHMQDNITVSNVRESKDGEKFVAVGPNKKVAYRGKFLEWGTSKMPPYPFIEKGGQEGEGPAVVLMERILTAPIK</sequence>
<reference evidence="1" key="1">
    <citation type="submission" date="2022-02" db="EMBL/GenBank/DDBJ databases">
        <title>Crop Bioprotection Bacillus Genome Sequencing.</title>
        <authorList>
            <person name="Dunlap C."/>
        </authorList>
    </citation>
    <scope>NUCLEOTIDE SEQUENCE</scope>
    <source>
        <strain evidence="1">CK3O2B-54A</strain>
    </source>
</reference>
<gene>
    <name evidence="1" type="ORF">MOD07_17125</name>
</gene>
<evidence type="ECO:0000313" key="2">
    <source>
        <dbReference type="Proteomes" id="UP001075387"/>
    </source>
</evidence>
<evidence type="ECO:0000313" key="1">
    <source>
        <dbReference type="EMBL" id="MCY8511260.1"/>
    </source>
</evidence>